<protein>
    <submittedName>
        <fullName evidence="2">Uncharacterized protein</fullName>
    </submittedName>
</protein>
<dbReference type="AlphaFoldDB" id="A0AA39HML4"/>
<comment type="caution">
    <text evidence="2">The sequence shown here is derived from an EMBL/GenBank/DDBJ whole genome shotgun (WGS) entry which is preliminary data.</text>
</comment>
<organism evidence="2 3">
    <name type="scientific">Steinernema hermaphroditum</name>
    <dbReference type="NCBI Taxonomy" id="289476"/>
    <lineage>
        <taxon>Eukaryota</taxon>
        <taxon>Metazoa</taxon>
        <taxon>Ecdysozoa</taxon>
        <taxon>Nematoda</taxon>
        <taxon>Chromadorea</taxon>
        <taxon>Rhabditida</taxon>
        <taxon>Tylenchina</taxon>
        <taxon>Panagrolaimomorpha</taxon>
        <taxon>Strongyloidoidea</taxon>
        <taxon>Steinernematidae</taxon>
        <taxon>Steinernema</taxon>
    </lineage>
</organism>
<proteinExistence type="predicted"/>
<keyword evidence="1" id="KW-1133">Transmembrane helix</keyword>
<feature type="transmembrane region" description="Helical" evidence="1">
    <location>
        <begin position="26"/>
        <end position="46"/>
    </location>
</feature>
<keyword evidence="1" id="KW-0472">Membrane</keyword>
<keyword evidence="1" id="KW-0812">Transmembrane</keyword>
<evidence type="ECO:0000313" key="3">
    <source>
        <dbReference type="Proteomes" id="UP001175271"/>
    </source>
</evidence>
<gene>
    <name evidence="2" type="ORF">QR680_003792</name>
</gene>
<dbReference type="Proteomes" id="UP001175271">
    <property type="component" value="Unassembled WGS sequence"/>
</dbReference>
<keyword evidence="3" id="KW-1185">Reference proteome</keyword>
<accession>A0AA39HML4</accession>
<evidence type="ECO:0000313" key="2">
    <source>
        <dbReference type="EMBL" id="KAK0408135.1"/>
    </source>
</evidence>
<reference evidence="2" key="1">
    <citation type="submission" date="2023-06" db="EMBL/GenBank/DDBJ databases">
        <title>Genomic analysis of the entomopathogenic nematode Steinernema hermaphroditum.</title>
        <authorList>
            <person name="Schwarz E.M."/>
            <person name="Heppert J.K."/>
            <person name="Baniya A."/>
            <person name="Schwartz H.T."/>
            <person name="Tan C.-H."/>
            <person name="Antoshechkin I."/>
            <person name="Sternberg P.W."/>
            <person name="Goodrich-Blair H."/>
            <person name="Dillman A.R."/>
        </authorList>
    </citation>
    <scope>NUCLEOTIDE SEQUENCE</scope>
    <source>
        <strain evidence="2">PS9179</strain>
        <tissue evidence="2">Whole animal</tissue>
    </source>
</reference>
<sequence>MSAVVQQRFLDEFQSLPFPEKIEASWAYAIFIVACLFTFWMLYMTAHVYEVHLRTNDAYAEYFEAEYDREDSSYGSRVDDFYANALEDLYDHFGI</sequence>
<evidence type="ECO:0000256" key="1">
    <source>
        <dbReference type="SAM" id="Phobius"/>
    </source>
</evidence>
<dbReference type="EMBL" id="JAUCMV010000003">
    <property type="protein sequence ID" value="KAK0408135.1"/>
    <property type="molecule type" value="Genomic_DNA"/>
</dbReference>
<name>A0AA39HML4_9BILA</name>